<evidence type="ECO:0008006" key="4">
    <source>
        <dbReference type="Google" id="ProtNLM"/>
    </source>
</evidence>
<proteinExistence type="predicted"/>
<keyword evidence="1" id="KW-0472">Membrane</keyword>
<evidence type="ECO:0000313" key="3">
    <source>
        <dbReference type="Proteomes" id="UP000644507"/>
    </source>
</evidence>
<keyword evidence="1" id="KW-0812">Transmembrane</keyword>
<dbReference type="SUPFAM" id="SSF51126">
    <property type="entry name" value="Pectin lyase-like"/>
    <property type="match status" value="1"/>
</dbReference>
<dbReference type="Proteomes" id="UP000644507">
    <property type="component" value="Unassembled WGS sequence"/>
</dbReference>
<keyword evidence="1" id="KW-1133">Transmembrane helix</keyword>
<protein>
    <recommendedName>
        <fullName evidence="4">PEP-CTERM protein-sorting domain-containing protein</fullName>
    </recommendedName>
</protein>
<evidence type="ECO:0000313" key="2">
    <source>
        <dbReference type="EMBL" id="GHC54625.1"/>
    </source>
</evidence>
<organism evidence="2 3">
    <name type="scientific">Roseibacillus persicicus</name>
    <dbReference type="NCBI Taxonomy" id="454148"/>
    <lineage>
        <taxon>Bacteria</taxon>
        <taxon>Pseudomonadati</taxon>
        <taxon>Verrucomicrobiota</taxon>
        <taxon>Verrucomicrobiia</taxon>
        <taxon>Verrucomicrobiales</taxon>
        <taxon>Verrucomicrobiaceae</taxon>
        <taxon>Roseibacillus</taxon>
    </lineage>
</organism>
<accession>A0A918TML1</accession>
<gene>
    <name evidence="2" type="ORF">GCM10007100_21350</name>
</gene>
<reference evidence="2" key="2">
    <citation type="submission" date="2020-09" db="EMBL/GenBank/DDBJ databases">
        <authorList>
            <person name="Sun Q."/>
            <person name="Kim S."/>
        </authorList>
    </citation>
    <scope>NUCLEOTIDE SEQUENCE</scope>
    <source>
        <strain evidence="2">KCTC 12988</strain>
    </source>
</reference>
<feature type="transmembrane region" description="Helical" evidence="1">
    <location>
        <begin position="593"/>
        <end position="617"/>
    </location>
</feature>
<keyword evidence="3" id="KW-1185">Reference proteome</keyword>
<dbReference type="EMBL" id="BMXI01000008">
    <property type="protein sequence ID" value="GHC54625.1"/>
    <property type="molecule type" value="Genomic_DNA"/>
</dbReference>
<dbReference type="AlphaFoldDB" id="A0A918TML1"/>
<sequence>MVSLSGGLSAQIVWNGAGDGTNWTDGANWVGGTAPANDITTDIAQWNGGIELDVNRSVHGLDFTGGAQLNDAGDDNTLTLGGGGIDVTGGGAGDIYTDVIFAADSIITLSNQRISFRGTSNLSGSGNVTITGGNIAYFDVGASTRTGGTTVTGGARASLKGSTGLGSGTVTLDNGTVEDNNVGYHWNNDVVVNAGGGTLNFNGNMNGTYTGNGALTIVGSSITSDKTITADGSGHSGGVTLDNVRFRTSNNSAYGTGAITLTNGAIIKNNNNNVTLENDIIIGDGGGGFEVGWSNRNIRLNGEVSGAGPLLVSNDSSFLRILSNNSYTGGTEIQGFVNTRSGGLGTGEIVLNDVAGGRGQLQNFEQEATLDNDMLVSANGGRLKAGWNSDLIITGVVSGSGQLTIEGDSGVNRLTNNANTFSGNIVLDAGTSRIAVGSLGGGTYSGVVSGEGTFEYTGSGIQTVTGTSSHTGSTTISTGTFFVDGDYSSSSFTIAGGAALGGSGDLGNVFFDDGALLDVFGGVLTLGSAATLSFADFGFDDLVNSSWMTDGEGTYTLIDGEFTLDSTGLQNFGAANALDRGDGYKVYFGEGSLVYSVVAIPEPGVSLLAGLGMFALIRRRRS</sequence>
<dbReference type="InterPro" id="IPR011050">
    <property type="entry name" value="Pectin_lyase_fold/virulence"/>
</dbReference>
<reference evidence="2" key="1">
    <citation type="journal article" date="2014" name="Int. J. Syst. Evol. Microbiol.">
        <title>Complete genome sequence of Corynebacterium casei LMG S-19264T (=DSM 44701T), isolated from a smear-ripened cheese.</title>
        <authorList>
            <consortium name="US DOE Joint Genome Institute (JGI-PGF)"/>
            <person name="Walter F."/>
            <person name="Albersmeier A."/>
            <person name="Kalinowski J."/>
            <person name="Ruckert C."/>
        </authorList>
    </citation>
    <scope>NUCLEOTIDE SEQUENCE</scope>
    <source>
        <strain evidence="2">KCTC 12988</strain>
    </source>
</reference>
<name>A0A918TML1_9BACT</name>
<evidence type="ECO:0000256" key="1">
    <source>
        <dbReference type="SAM" id="Phobius"/>
    </source>
</evidence>
<comment type="caution">
    <text evidence="2">The sequence shown here is derived from an EMBL/GenBank/DDBJ whole genome shotgun (WGS) entry which is preliminary data.</text>
</comment>